<dbReference type="InterPro" id="IPR013744">
    <property type="entry name" value="SidJ"/>
</dbReference>
<proteinExistence type="predicted"/>
<accession>A0AAV9G228</accession>
<gene>
    <name evidence="1" type="ORF">QBC34DRAFT_418174</name>
</gene>
<dbReference type="SUPFAM" id="SSF53474">
    <property type="entry name" value="alpha/beta-Hydrolases"/>
    <property type="match status" value="1"/>
</dbReference>
<sequence length="401" mass="44237">MVLPRWLLTAPPRASTPASRIPSARLSACHTAHRPQNVHTMGSKFWPKRGSPGILHHYTETQVAYEFTSATTPSQPNSVLFLGGLGDGLATTSYVADVVAGLQPTEWSIFSMTLTSSYQGWGFGHLDRDTDEIAQCIRYIQDYKKEKYGSPGKIVVFGHSTGSQCVLHYLSRPNPHTGSPTFDPYLEHCLRPVLDGAIMQAPVSDREAILYIMRDGFLGRTPAELRETYDKLIALAKEGVERNGPFDTMLPIALTSQFGYPPNTPVSCRRFLSLVSPDSPKTPGDDDMFSSDLGDEQLARTFGMVRERGLLRGKLAVLMSGADQSVPEWVDKEKLLSRWQKVADGEGEPPVWDADYSGIIPGASHALSNDDQAEPRKWLVKRVLAYLGTIAEPAEYELVGR</sequence>
<dbReference type="EMBL" id="MU866007">
    <property type="protein sequence ID" value="KAK4442763.1"/>
    <property type="molecule type" value="Genomic_DNA"/>
</dbReference>
<dbReference type="Gene3D" id="3.40.50.1820">
    <property type="entry name" value="alpha/beta hydrolase"/>
    <property type="match status" value="1"/>
</dbReference>
<organism evidence="1 2">
    <name type="scientific">Podospora aff. communis PSN243</name>
    <dbReference type="NCBI Taxonomy" id="3040156"/>
    <lineage>
        <taxon>Eukaryota</taxon>
        <taxon>Fungi</taxon>
        <taxon>Dikarya</taxon>
        <taxon>Ascomycota</taxon>
        <taxon>Pezizomycotina</taxon>
        <taxon>Sordariomycetes</taxon>
        <taxon>Sordariomycetidae</taxon>
        <taxon>Sordariales</taxon>
        <taxon>Podosporaceae</taxon>
        <taxon>Podospora</taxon>
    </lineage>
</organism>
<dbReference type="Pfam" id="PF08538">
    <property type="entry name" value="DUF1749"/>
    <property type="match status" value="1"/>
</dbReference>
<evidence type="ECO:0000313" key="1">
    <source>
        <dbReference type="EMBL" id="KAK4442763.1"/>
    </source>
</evidence>
<dbReference type="PANTHER" id="PTHR31591">
    <property type="entry name" value="UPF0613 PROTEIN PB24D3.06C"/>
    <property type="match status" value="1"/>
</dbReference>
<dbReference type="PANTHER" id="PTHR31591:SF1">
    <property type="entry name" value="UPF0613 PROTEIN PB24D3.06C"/>
    <property type="match status" value="1"/>
</dbReference>
<dbReference type="InterPro" id="IPR029058">
    <property type="entry name" value="AB_hydrolase_fold"/>
</dbReference>
<name>A0AAV9G228_9PEZI</name>
<reference evidence="1" key="1">
    <citation type="journal article" date="2023" name="Mol. Phylogenet. Evol.">
        <title>Genome-scale phylogeny and comparative genomics of the fungal order Sordariales.</title>
        <authorList>
            <person name="Hensen N."/>
            <person name="Bonometti L."/>
            <person name="Westerberg I."/>
            <person name="Brannstrom I.O."/>
            <person name="Guillou S."/>
            <person name="Cros-Aarteil S."/>
            <person name="Calhoun S."/>
            <person name="Haridas S."/>
            <person name="Kuo A."/>
            <person name="Mondo S."/>
            <person name="Pangilinan J."/>
            <person name="Riley R."/>
            <person name="LaButti K."/>
            <person name="Andreopoulos B."/>
            <person name="Lipzen A."/>
            <person name="Chen C."/>
            <person name="Yan M."/>
            <person name="Daum C."/>
            <person name="Ng V."/>
            <person name="Clum A."/>
            <person name="Steindorff A."/>
            <person name="Ohm R.A."/>
            <person name="Martin F."/>
            <person name="Silar P."/>
            <person name="Natvig D.O."/>
            <person name="Lalanne C."/>
            <person name="Gautier V."/>
            <person name="Ament-Velasquez S.L."/>
            <person name="Kruys A."/>
            <person name="Hutchinson M.I."/>
            <person name="Powell A.J."/>
            <person name="Barry K."/>
            <person name="Miller A.N."/>
            <person name="Grigoriev I.V."/>
            <person name="Debuchy R."/>
            <person name="Gladieux P."/>
            <person name="Hiltunen Thoren M."/>
            <person name="Johannesson H."/>
        </authorList>
    </citation>
    <scope>NUCLEOTIDE SEQUENCE</scope>
    <source>
        <strain evidence="1">PSN243</strain>
    </source>
</reference>
<keyword evidence="2" id="KW-1185">Reference proteome</keyword>
<evidence type="ECO:0000313" key="2">
    <source>
        <dbReference type="Proteomes" id="UP001321760"/>
    </source>
</evidence>
<reference evidence="1" key="2">
    <citation type="submission" date="2023-05" db="EMBL/GenBank/DDBJ databases">
        <authorList>
            <consortium name="Lawrence Berkeley National Laboratory"/>
            <person name="Steindorff A."/>
            <person name="Hensen N."/>
            <person name="Bonometti L."/>
            <person name="Westerberg I."/>
            <person name="Brannstrom I.O."/>
            <person name="Guillou S."/>
            <person name="Cros-Aarteil S."/>
            <person name="Calhoun S."/>
            <person name="Haridas S."/>
            <person name="Kuo A."/>
            <person name="Mondo S."/>
            <person name="Pangilinan J."/>
            <person name="Riley R."/>
            <person name="Labutti K."/>
            <person name="Andreopoulos B."/>
            <person name="Lipzen A."/>
            <person name="Chen C."/>
            <person name="Yanf M."/>
            <person name="Daum C."/>
            <person name="Ng V."/>
            <person name="Clum A."/>
            <person name="Ohm R."/>
            <person name="Martin F."/>
            <person name="Silar P."/>
            <person name="Natvig D."/>
            <person name="Lalanne C."/>
            <person name="Gautier V."/>
            <person name="Ament-Velasquez S.L."/>
            <person name="Kruys A."/>
            <person name="Hutchinson M.I."/>
            <person name="Powell A.J."/>
            <person name="Barry K."/>
            <person name="Miller A.N."/>
            <person name="Grigoriev I.V."/>
            <person name="Debuchy R."/>
            <person name="Gladieux P."/>
            <person name="Thoren M.H."/>
            <person name="Johannesson H."/>
        </authorList>
    </citation>
    <scope>NUCLEOTIDE SEQUENCE</scope>
    <source>
        <strain evidence="1">PSN243</strain>
    </source>
</reference>
<protein>
    <submittedName>
        <fullName evidence="1">Uncharacterized protein</fullName>
    </submittedName>
</protein>
<comment type="caution">
    <text evidence="1">The sequence shown here is derived from an EMBL/GenBank/DDBJ whole genome shotgun (WGS) entry which is preliminary data.</text>
</comment>
<dbReference type="AlphaFoldDB" id="A0AAV9G228"/>
<dbReference type="Proteomes" id="UP001321760">
    <property type="component" value="Unassembled WGS sequence"/>
</dbReference>